<dbReference type="OrthoDB" id="4226915at2759"/>
<sequence length="222" mass="24802">MLDVLARKPEELQYPNGLESTPYKAGTGHGRVYKMPRGWSCNNVTKDVYKYVREGSLRLSTQGRVWNVHVLKPIFRSPGAPAIFIDIETPRPAGCYRSLDPVKTGHAPIGTYRRESPECQACKELHGAVRHVLFECRGRRAGRRALYRVPQGAEVPLPTAAEENPEARLFAEPSAAQGLLQFVTEVNLFKDKEQAVREAEISDVWGWDTLEEGGLGVTSEKE</sequence>
<dbReference type="PhylomeDB" id="B8MVC2"/>
<dbReference type="EMBL" id="EQ962662">
    <property type="protein sequence ID" value="EED11578.1"/>
    <property type="molecule type" value="Genomic_DNA"/>
</dbReference>
<dbReference type="RefSeq" id="XP_002488759.1">
    <property type="nucleotide sequence ID" value="XM_002488714.1"/>
</dbReference>
<organism evidence="1 2">
    <name type="scientific">Talaromyces stipitatus (strain ATCC 10500 / CBS 375.48 / QM 6759 / NRRL 1006)</name>
    <name type="common">Penicillium stipitatum</name>
    <dbReference type="NCBI Taxonomy" id="441959"/>
    <lineage>
        <taxon>Eukaryota</taxon>
        <taxon>Fungi</taxon>
        <taxon>Dikarya</taxon>
        <taxon>Ascomycota</taxon>
        <taxon>Pezizomycotina</taxon>
        <taxon>Eurotiomycetes</taxon>
        <taxon>Eurotiomycetidae</taxon>
        <taxon>Eurotiales</taxon>
        <taxon>Trichocomaceae</taxon>
        <taxon>Talaromyces</taxon>
        <taxon>Talaromyces sect. Talaromyces</taxon>
    </lineage>
</organism>
<dbReference type="InParanoid" id="B8MVC2"/>
<evidence type="ECO:0000313" key="1">
    <source>
        <dbReference type="EMBL" id="EED11578.1"/>
    </source>
</evidence>
<dbReference type="AlphaFoldDB" id="B8MVC2"/>
<keyword evidence="2" id="KW-1185">Reference proteome</keyword>
<dbReference type="GeneID" id="8103262"/>
<gene>
    <name evidence="1" type="ORF">TSTA_008740</name>
</gene>
<reference evidence="2" key="1">
    <citation type="journal article" date="2015" name="Genome Announc.">
        <title>Genome sequence of the AIDS-associated pathogen Penicillium marneffei (ATCC18224) and its near taxonomic relative Talaromyces stipitatus (ATCC10500).</title>
        <authorList>
            <person name="Nierman W.C."/>
            <person name="Fedorova-Abrams N.D."/>
            <person name="Andrianopoulos A."/>
        </authorList>
    </citation>
    <scope>NUCLEOTIDE SEQUENCE [LARGE SCALE GENOMIC DNA]</scope>
    <source>
        <strain evidence="2">ATCC 10500 / CBS 375.48 / QM 6759 / NRRL 1006</strain>
    </source>
</reference>
<name>B8MVC2_TALSN</name>
<accession>B8MVC2</accession>
<evidence type="ECO:0000313" key="2">
    <source>
        <dbReference type="Proteomes" id="UP000001745"/>
    </source>
</evidence>
<protein>
    <recommendedName>
        <fullName evidence="3">Reverse transcriptase</fullName>
    </recommendedName>
</protein>
<dbReference type="Proteomes" id="UP000001745">
    <property type="component" value="Unassembled WGS sequence"/>
</dbReference>
<evidence type="ECO:0008006" key="3">
    <source>
        <dbReference type="Google" id="ProtNLM"/>
    </source>
</evidence>
<proteinExistence type="predicted"/>
<dbReference type="VEuPathDB" id="FungiDB:TSTA_008740"/>
<dbReference type="HOGENOM" id="CLU_1246092_0_0_1"/>